<sequence>MSFEPKGQSEMGYLLQTLTAHLLTVIPKNCHSLLESWMDGAELQLTPKHQGLGVDLGMMEYEAVISIERFPFREFEPAIVMASVMAWLQSHDPYRETYELEDPRFKVEPESDKTANVEIDIQFIEPVTIVEEEEGVIHWHGKQYNLAEYEVWIAERFTLDLKR</sequence>
<reference evidence="3" key="1">
    <citation type="submission" date="2016-07" db="EMBL/GenBank/DDBJ databases">
        <title>Nontailed viruses are major unrecognized killers of bacteria in the ocean.</title>
        <authorList>
            <person name="Kauffman K."/>
            <person name="Hussain F."/>
            <person name="Yang J."/>
            <person name="Arevalo P."/>
            <person name="Brown J."/>
            <person name="Cutler M."/>
            <person name="Kelly L."/>
            <person name="Polz M.F."/>
        </authorList>
    </citation>
    <scope>NUCLEOTIDE SEQUENCE [LARGE SCALE GENOMIC DNA]</scope>
    <source>
        <strain evidence="3">10N.222.48.A2</strain>
    </source>
</reference>
<dbReference type="Proteomes" id="UP000235579">
    <property type="component" value="Unassembled WGS sequence"/>
</dbReference>
<name>A0A2N7NH29_9VIBR</name>
<protein>
    <submittedName>
        <fullName evidence="2">Phage tail protein</fullName>
    </submittedName>
</protein>
<reference evidence="2 4" key="4">
    <citation type="submission" date="2019-04" db="EMBL/GenBank/DDBJ databases">
        <title>A reverse ecology approach based on a biological definition of microbial populations.</title>
        <authorList>
            <person name="Arevalo P."/>
            <person name="Vaninsberghe D."/>
            <person name="Elsherbini J."/>
            <person name="Gore J."/>
            <person name="Polz M."/>
        </authorList>
    </citation>
    <scope>NUCLEOTIDE SEQUENCE [LARGE SCALE GENOMIC DNA]</scope>
    <source>
        <strain evidence="2 4">10N.222.45.A8</strain>
    </source>
</reference>
<reference evidence="1" key="3">
    <citation type="journal article" date="2018" name="Nature">
        <title>A major lineage of non-tailed dsDNA viruses as unrecognized killers of marine bacteria.</title>
        <authorList>
            <person name="Kauffman K.M."/>
            <person name="Hussain F.A."/>
            <person name="Yang J."/>
            <person name="Arevalo P."/>
            <person name="Brown J.M."/>
            <person name="Chang W.K."/>
            <person name="VanInsberghe D."/>
            <person name="Elsherbini J."/>
            <person name="Sharma R.S."/>
            <person name="Cutler M.B."/>
            <person name="Kelly L."/>
            <person name="Polz M.F."/>
        </authorList>
    </citation>
    <scope>NUCLEOTIDE SEQUENCE</scope>
    <source>
        <strain evidence="1">10N.222.48.A2</strain>
    </source>
</reference>
<gene>
    <name evidence="1" type="ORF">BCS92_15635</name>
    <name evidence="2" type="ORF">FC057_21775</name>
</gene>
<organism evidence="1 3">
    <name type="scientific">Vibrio tasmaniensis</name>
    <dbReference type="NCBI Taxonomy" id="212663"/>
    <lineage>
        <taxon>Bacteria</taxon>
        <taxon>Pseudomonadati</taxon>
        <taxon>Pseudomonadota</taxon>
        <taxon>Gammaproteobacteria</taxon>
        <taxon>Vibrionales</taxon>
        <taxon>Vibrionaceae</taxon>
        <taxon>Vibrio</taxon>
    </lineage>
</organism>
<accession>A0A2N7NH29</accession>
<evidence type="ECO:0000313" key="2">
    <source>
        <dbReference type="EMBL" id="TKG28475.1"/>
    </source>
</evidence>
<dbReference type="EMBL" id="SYVV01000040">
    <property type="protein sequence ID" value="TKG28475.1"/>
    <property type="molecule type" value="Genomic_DNA"/>
</dbReference>
<dbReference type="Pfam" id="PF06891">
    <property type="entry name" value="P2_Phage_GpR"/>
    <property type="match status" value="1"/>
</dbReference>
<evidence type="ECO:0000313" key="1">
    <source>
        <dbReference type="EMBL" id="PMP13759.1"/>
    </source>
</evidence>
<evidence type="ECO:0000313" key="4">
    <source>
        <dbReference type="Proteomes" id="UP000308018"/>
    </source>
</evidence>
<dbReference type="Proteomes" id="UP000308018">
    <property type="component" value="Unassembled WGS sequence"/>
</dbReference>
<evidence type="ECO:0000313" key="3">
    <source>
        <dbReference type="Proteomes" id="UP000235579"/>
    </source>
</evidence>
<proteinExistence type="predicted"/>
<comment type="caution">
    <text evidence="1">The sequence shown here is derived from an EMBL/GenBank/DDBJ whole genome shotgun (WGS) entry which is preliminary data.</text>
</comment>
<dbReference type="InterPro" id="IPR009678">
    <property type="entry name" value="Phage_tail_completion_R"/>
</dbReference>
<dbReference type="EMBL" id="MDBP01000042">
    <property type="protein sequence ID" value="PMP13759.1"/>
    <property type="molecule type" value="Genomic_DNA"/>
</dbReference>
<reference evidence="1" key="2">
    <citation type="submission" date="2016-07" db="EMBL/GenBank/DDBJ databases">
        <authorList>
            <person name="Wan K."/>
            <person name="Booth B."/>
            <person name="Spirohn K."/>
            <person name="Hao T."/>
            <person name="Hu Y."/>
            <person name="Calderwood M."/>
            <person name="Hill D."/>
            <person name="Mohr S."/>
            <person name="Vidal M."/>
            <person name="Celniker S."/>
            <person name="Perrimon N."/>
        </authorList>
    </citation>
    <scope>NUCLEOTIDE SEQUENCE</scope>
    <source>
        <strain evidence="1">10N.222.48.A2</strain>
    </source>
</reference>
<dbReference type="AlphaFoldDB" id="A0A2N7NH29"/>
<dbReference type="RefSeq" id="WP_102257926.1">
    <property type="nucleotide sequence ID" value="NZ_MDBP01000042.1"/>
</dbReference>